<reference evidence="2 5" key="2">
    <citation type="submission" date="2019-07" db="EMBL/GenBank/DDBJ databases">
        <title>Genome sequencing of Bacteroides fragilis.</title>
        <authorList>
            <person name="Galasyn E.V."/>
            <person name="Ruoff K.L."/>
            <person name="Price C.E."/>
            <person name="Valls R.A."/>
            <person name="O'Toole G.A."/>
        </authorList>
    </citation>
    <scope>NUCLEOTIDE SEQUENCE [LARGE SCALE GENOMIC DNA]</scope>
    <source>
        <strain evidence="2 5">AD135F_1B</strain>
    </source>
</reference>
<proteinExistence type="predicted"/>
<dbReference type="Proteomes" id="UP000318041">
    <property type="component" value="Unassembled WGS sequence"/>
</dbReference>
<dbReference type="Proteomes" id="UP000429838">
    <property type="component" value="Unassembled WGS sequence"/>
</dbReference>
<evidence type="ECO:0000313" key="3">
    <source>
        <dbReference type="EMBL" id="TWV48952.1"/>
    </source>
</evidence>
<reference evidence="4 6" key="4">
    <citation type="submission" date="2019-08" db="EMBL/GenBank/DDBJ databases">
        <title>Genome sequencing of Bacteroides fragilis Sample_iSURF_9.</title>
        <authorList>
            <person name="Chandler J.E."/>
            <person name="Ruoff K.L."/>
            <person name="Price C.E."/>
            <person name="Valls R.A."/>
            <person name="O'Toole G.A."/>
        </authorList>
    </citation>
    <scope>NUCLEOTIDE SEQUENCE [LARGE SCALE GENOMIC DNA]</scope>
    <source>
        <strain evidence="4 6">CFPLTA004_1B</strain>
    </source>
</reference>
<comment type="caution">
    <text evidence="1">The sequence shown here is derived from an EMBL/GenBank/DDBJ whole genome shotgun (WGS) entry which is preliminary data.</text>
</comment>
<gene>
    <name evidence="1" type="ORF">F2Z25_14225</name>
    <name evidence="3" type="ORF">FSA03_10370</name>
    <name evidence="2" type="ORF">FSA06_06680</name>
    <name evidence="4" type="ORF">FSA08_17190</name>
</gene>
<protein>
    <submittedName>
        <fullName evidence="1">Uncharacterized protein</fullName>
    </submittedName>
</protein>
<dbReference type="EMBL" id="VOHY01000015">
    <property type="protein sequence ID" value="TWV70497.1"/>
    <property type="molecule type" value="Genomic_DNA"/>
</dbReference>
<evidence type="ECO:0000313" key="7">
    <source>
        <dbReference type="Proteomes" id="UP000319026"/>
    </source>
</evidence>
<dbReference type="EMBL" id="VOHV01000002">
    <property type="protein sequence ID" value="TWV43279.1"/>
    <property type="molecule type" value="Genomic_DNA"/>
</dbReference>
<reference evidence="3 7" key="3">
    <citation type="submission" date="2019-07" db="EMBL/GenBank/DDBJ databases">
        <title>Genome Sequencing of Bacteroides fragilis.</title>
        <authorList>
            <person name="Pinto K.M."/>
            <person name="Ruoff K.L."/>
            <person name="Price C.E."/>
            <person name="Valls R.A."/>
            <person name="O'Toole G.A."/>
        </authorList>
    </citation>
    <scope>NUCLEOTIDE SEQUENCE [LARGE SCALE GENOMIC DNA]</scope>
    <source>
        <strain evidence="3 7">AD135F_3B</strain>
    </source>
</reference>
<dbReference type="EMBL" id="VOHT01000004">
    <property type="protein sequence ID" value="TWV48952.1"/>
    <property type="molecule type" value="Genomic_DNA"/>
</dbReference>
<evidence type="ECO:0000313" key="5">
    <source>
        <dbReference type="Proteomes" id="UP000315444"/>
    </source>
</evidence>
<evidence type="ECO:0000313" key="8">
    <source>
        <dbReference type="Proteomes" id="UP000429838"/>
    </source>
</evidence>
<accession>A0A395WF81</accession>
<name>A0A395WF81_BACFG</name>
<dbReference type="Proteomes" id="UP000315444">
    <property type="component" value="Unassembled WGS sequence"/>
</dbReference>
<evidence type="ECO:0000313" key="1">
    <source>
        <dbReference type="EMBL" id="KAA5207029.1"/>
    </source>
</evidence>
<evidence type="ECO:0000313" key="4">
    <source>
        <dbReference type="EMBL" id="TWV70497.1"/>
    </source>
</evidence>
<dbReference type="AlphaFoldDB" id="A0A395WF81"/>
<dbReference type="Proteomes" id="UP000319026">
    <property type="component" value="Unassembled WGS sequence"/>
</dbReference>
<dbReference type="EMBL" id="VWAQ01000011">
    <property type="protein sequence ID" value="KAA5207029.1"/>
    <property type="molecule type" value="Genomic_DNA"/>
</dbReference>
<evidence type="ECO:0000313" key="2">
    <source>
        <dbReference type="EMBL" id="TWV43279.1"/>
    </source>
</evidence>
<reference evidence="1 8" key="1">
    <citation type="journal article" date="2019" name="Nat. Med.">
        <title>A library of human gut bacterial isolates paired with longitudinal multiomics data enables mechanistic microbiome research.</title>
        <authorList>
            <person name="Poyet M."/>
            <person name="Groussin M."/>
            <person name="Gibbons S.M."/>
            <person name="Avila-Pacheco J."/>
            <person name="Jiang X."/>
            <person name="Kearney S.M."/>
            <person name="Perrotta A.R."/>
            <person name="Berdy B."/>
            <person name="Zhao S."/>
            <person name="Lieberman T.D."/>
            <person name="Swanson P.K."/>
            <person name="Smith M."/>
            <person name="Roesemann S."/>
            <person name="Alexander J.E."/>
            <person name="Rich S.A."/>
            <person name="Livny J."/>
            <person name="Vlamakis H."/>
            <person name="Clish C."/>
            <person name="Bullock K."/>
            <person name="Deik A."/>
            <person name="Scott J."/>
            <person name="Pierce K.A."/>
            <person name="Xavier R.J."/>
            <person name="Alm E.J."/>
        </authorList>
    </citation>
    <scope>NUCLEOTIDE SEQUENCE [LARGE SCALE GENOMIC DNA]</scope>
    <source>
        <strain evidence="1 8">BIOML-A1</strain>
    </source>
</reference>
<organism evidence="1 8">
    <name type="scientific">Bacteroides fragilis</name>
    <dbReference type="NCBI Taxonomy" id="817"/>
    <lineage>
        <taxon>Bacteria</taxon>
        <taxon>Pseudomonadati</taxon>
        <taxon>Bacteroidota</taxon>
        <taxon>Bacteroidia</taxon>
        <taxon>Bacteroidales</taxon>
        <taxon>Bacteroidaceae</taxon>
        <taxon>Bacteroides</taxon>
    </lineage>
</organism>
<sequence length="98" mass="11267">MGKDTPFTTSRKYFFVNNSTPTDERGIIPDKTGPVFHRLRTSLNRYSHISLSGDTPDSLPFVSIHKQSRVEPPFHRDKASVCVPYSLCPYQTETLFFR</sequence>
<evidence type="ECO:0000313" key="6">
    <source>
        <dbReference type="Proteomes" id="UP000318041"/>
    </source>
</evidence>